<name>A0A401USM7_9CLOT</name>
<dbReference type="Proteomes" id="UP000287872">
    <property type="component" value="Unassembled WGS sequence"/>
</dbReference>
<dbReference type="Pfam" id="PF14239">
    <property type="entry name" value="RRXRR"/>
    <property type="match status" value="1"/>
</dbReference>
<dbReference type="InterPro" id="IPR025938">
    <property type="entry name" value="RRXRR_dom"/>
</dbReference>
<dbReference type="EMBL" id="BHYK01000036">
    <property type="protein sequence ID" value="GCD12562.1"/>
    <property type="molecule type" value="Genomic_DNA"/>
</dbReference>
<sequence>MVYVISIDGKPLMPTSNAKSRILLRENKAIVKELKPFTIQLNYKTETEYTQEIILGIDSGYNNVGFSAVTNNKELLYGI</sequence>
<evidence type="ECO:0000313" key="2">
    <source>
        <dbReference type="EMBL" id="GCD12562.1"/>
    </source>
</evidence>
<organism evidence="2 3">
    <name type="scientific">Clostridium tagluense</name>
    <dbReference type="NCBI Taxonomy" id="360422"/>
    <lineage>
        <taxon>Bacteria</taxon>
        <taxon>Bacillati</taxon>
        <taxon>Bacillota</taxon>
        <taxon>Clostridia</taxon>
        <taxon>Eubacteriales</taxon>
        <taxon>Clostridiaceae</taxon>
        <taxon>Clostridium</taxon>
    </lineage>
</organism>
<proteinExistence type="predicted"/>
<dbReference type="RefSeq" id="WP_233439897.1">
    <property type="nucleotide sequence ID" value="NZ_BHYK01000036.1"/>
</dbReference>
<evidence type="ECO:0000313" key="3">
    <source>
        <dbReference type="Proteomes" id="UP000287872"/>
    </source>
</evidence>
<protein>
    <recommendedName>
        <fullName evidence="1">RRXRR domain-containing protein</fullName>
    </recommendedName>
</protein>
<evidence type="ECO:0000259" key="1">
    <source>
        <dbReference type="Pfam" id="PF14239"/>
    </source>
</evidence>
<accession>A0A401USM7</accession>
<gene>
    <name evidence="2" type="ORF">Ctaglu_41850</name>
</gene>
<reference evidence="2 3" key="1">
    <citation type="submission" date="2018-11" db="EMBL/GenBank/DDBJ databases">
        <title>Genome sequencing and assembly of Clostridium tagluense strain A121.</title>
        <authorList>
            <person name="Murakami T."/>
            <person name="Segawa T."/>
            <person name="Shcherbakova V.A."/>
            <person name="Mori H."/>
            <person name="Yoshimura Y."/>
        </authorList>
    </citation>
    <scope>NUCLEOTIDE SEQUENCE [LARGE SCALE GENOMIC DNA]</scope>
    <source>
        <strain evidence="2 3">A121</strain>
    </source>
</reference>
<comment type="caution">
    <text evidence="2">The sequence shown here is derived from an EMBL/GenBank/DDBJ whole genome shotgun (WGS) entry which is preliminary data.</text>
</comment>
<dbReference type="AlphaFoldDB" id="A0A401USM7"/>
<keyword evidence="3" id="KW-1185">Reference proteome</keyword>
<feature type="domain" description="RRXRR" evidence="1">
    <location>
        <begin position="2"/>
        <end position="76"/>
    </location>
</feature>